<gene>
    <name evidence="3" type="ORF">E4U82_00840</name>
</gene>
<dbReference type="GO" id="GO:0016491">
    <property type="term" value="F:oxidoreductase activity"/>
    <property type="evidence" value="ECO:0007669"/>
    <property type="project" value="InterPro"/>
</dbReference>
<accession>A0A4Y9AHD6</accession>
<feature type="domain" description="Thioredoxin" evidence="2">
    <location>
        <begin position="1"/>
        <end position="146"/>
    </location>
</feature>
<evidence type="ECO:0000313" key="4">
    <source>
        <dbReference type="Proteomes" id="UP000298484"/>
    </source>
</evidence>
<evidence type="ECO:0000259" key="2">
    <source>
        <dbReference type="PROSITE" id="PS51352"/>
    </source>
</evidence>
<keyword evidence="4" id="KW-1185">Reference proteome</keyword>
<dbReference type="Proteomes" id="UP000298484">
    <property type="component" value="Unassembled WGS sequence"/>
</dbReference>
<dbReference type="InterPro" id="IPR013766">
    <property type="entry name" value="Thioredoxin_domain"/>
</dbReference>
<dbReference type="AlphaFoldDB" id="A0A4Y9AHD6"/>
<dbReference type="OrthoDB" id="9811352at2"/>
<reference evidence="3 4" key="1">
    <citation type="submission" date="2019-03" db="EMBL/GenBank/DDBJ databases">
        <title>Genome sequence of Lentibacillus salicampi ATCC BAA-719.</title>
        <authorList>
            <person name="Maclea K.S."/>
            <person name="Simoes Junior M."/>
        </authorList>
    </citation>
    <scope>NUCLEOTIDE SEQUENCE [LARGE SCALE GENOMIC DNA]</scope>
    <source>
        <strain evidence="3 4">ATCC BAA-719</strain>
    </source>
</reference>
<name>A0A4Y9AHD6_9BACI</name>
<comment type="caution">
    <text evidence="3">The sequence shown here is derived from an EMBL/GenBank/DDBJ whole genome shotgun (WGS) entry which is preliminary data.</text>
</comment>
<dbReference type="EMBL" id="SRHY01000001">
    <property type="protein sequence ID" value="TFJ94497.1"/>
    <property type="molecule type" value="Genomic_DNA"/>
</dbReference>
<keyword evidence="1" id="KW-1015">Disulfide bond</keyword>
<dbReference type="RefSeq" id="WP_135108142.1">
    <property type="nucleotide sequence ID" value="NZ_SRHY01000001.1"/>
</dbReference>
<dbReference type="PANTHER" id="PTHR42852">
    <property type="entry name" value="THIOL:DISULFIDE INTERCHANGE PROTEIN DSBE"/>
    <property type="match status" value="1"/>
</dbReference>
<sequence length="150" mass="17503">MRLRNEMPELDGATKWLNSRPLSKQDVTGKKPVFIYIWSVSCDTCKKTIPKVNELCDFYQGQLNTIAIHMPRTERDKDLAEVRRVAKEHNMSQPIFVDHNATLTNQFNNRYVPAYYLFDTSGKLRFRHSGNGGIQMLQKRVNRILNETEN</sequence>
<protein>
    <submittedName>
        <fullName evidence="3">Redoxin domain-containing protein</fullName>
    </submittedName>
</protein>
<evidence type="ECO:0000313" key="3">
    <source>
        <dbReference type="EMBL" id="TFJ94497.1"/>
    </source>
</evidence>
<organism evidence="3 4">
    <name type="scientific">Lentibacillus salicampi</name>
    <dbReference type="NCBI Taxonomy" id="175306"/>
    <lineage>
        <taxon>Bacteria</taxon>
        <taxon>Bacillati</taxon>
        <taxon>Bacillota</taxon>
        <taxon>Bacilli</taxon>
        <taxon>Bacillales</taxon>
        <taxon>Bacillaceae</taxon>
        <taxon>Lentibacillus</taxon>
    </lineage>
</organism>
<dbReference type="SUPFAM" id="SSF52833">
    <property type="entry name" value="Thioredoxin-like"/>
    <property type="match status" value="1"/>
</dbReference>
<dbReference type="PROSITE" id="PS51352">
    <property type="entry name" value="THIOREDOXIN_2"/>
    <property type="match status" value="1"/>
</dbReference>
<dbReference type="Pfam" id="PF00578">
    <property type="entry name" value="AhpC-TSA"/>
    <property type="match status" value="1"/>
</dbReference>
<dbReference type="GO" id="GO:0016209">
    <property type="term" value="F:antioxidant activity"/>
    <property type="evidence" value="ECO:0007669"/>
    <property type="project" value="InterPro"/>
</dbReference>
<evidence type="ECO:0000256" key="1">
    <source>
        <dbReference type="ARBA" id="ARBA00023157"/>
    </source>
</evidence>
<dbReference type="InterPro" id="IPR050553">
    <property type="entry name" value="Thioredoxin_ResA/DsbE_sf"/>
</dbReference>
<dbReference type="InterPro" id="IPR000866">
    <property type="entry name" value="AhpC/TSA"/>
</dbReference>
<dbReference type="Gene3D" id="3.40.30.10">
    <property type="entry name" value="Glutaredoxin"/>
    <property type="match status" value="1"/>
</dbReference>
<dbReference type="InterPro" id="IPR036249">
    <property type="entry name" value="Thioredoxin-like_sf"/>
</dbReference>
<dbReference type="PANTHER" id="PTHR42852:SF12">
    <property type="entry name" value="THIOL-DISULFIDE OXIDOREDUCTASE YKUV"/>
    <property type="match status" value="1"/>
</dbReference>
<proteinExistence type="predicted"/>